<keyword evidence="4" id="KW-1185">Reference proteome</keyword>
<sequence length="106" mass="12049">MALFLVLAAFAASLQPEVVKFGGQVRINNVFRFCFLVISGCCALFLESCGWIERLIFDNPLLQSIFFLNCWQPNLVFNVSWTGFKSHFGGKVIRLSVRLLSARRFP</sequence>
<dbReference type="InParanoid" id="A0A2K1J8K9"/>
<dbReference type="AlphaFoldDB" id="A0A2K1J8K9"/>
<gene>
    <name evidence="2" type="ORF">PHYPA_020990</name>
</gene>
<dbReference type="EnsemblPlants" id="Pp3c16_14879V3.1">
    <property type="protein sequence ID" value="PAC:32985590.CDS.1"/>
    <property type="gene ID" value="Pp3c16_14879"/>
</dbReference>
<organism evidence="2">
    <name type="scientific">Physcomitrium patens</name>
    <name type="common">Spreading-leaved earth moss</name>
    <name type="synonym">Physcomitrella patens</name>
    <dbReference type="NCBI Taxonomy" id="3218"/>
    <lineage>
        <taxon>Eukaryota</taxon>
        <taxon>Viridiplantae</taxon>
        <taxon>Streptophyta</taxon>
        <taxon>Embryophyta</taxon>
        <taxon>Bryophyta</taxon>
        <taxon>Bryophytina</taxon>
        <taxon>Bryopsida</taxon>
        <taxon>Funariidae</taxon>
        <taxon>Funariales</taxon>
        <taxon>Funariaceae</taxon>
        <taxon>Physcomitrium</taxon>
    </lineage>
</organism>
<feature type="chain" id="PRO_5036042844" evidence="1">
    <location>
        <begin position="17"/>
        <end position="106"/>
    </location>
</feature>
<reference evidence="2 4" key="2">
    <citation type="journal article" date="2018" name="Plant J.">
        <title>The Physcomitrella patens chromosome-scale assembly reveals moss genome structure and evolution.</title>
        <authorList>
            <person name="Lang D."/>
            <person name="Ullrich K.K."/>
            <person name="Murat F."/>
            <person name="Fuchs J."/>
            <person name="Jenkins J."/>
            <person name="Haas F.B."/>
            <person name="Piednoel M."/>
            <person name="Gundlach H."/>
            <person name="Van Bel M."/>
            <person name="Meyberg R."/>
            <person name="Vives C."/>
            <person name="Morata J."/>
            <person name="Symeonidi A."/>
            <person name="Hiss M."/>
            <person name="Muchero W."/>
            <person name="Kamisugi Y."/>
            <person name="Saleh O."/>
            <person name="Blanc G."/>
            <person name="Decker E.L."/>
            <person name="van Gessel N."/>
            <person name="Grimwood J."/>
            <person name="Hayes R.D."/>
            <person name="Graham S.W."/>
            <person name="Gunter L.E."/>
            <person name="McDaniel S.F."/>
            <person name="Hoernstein S.N.W."/>
            <person name="Larsson A."/>
            <person name="Li F.W."/>
            <person name="Perroud P.F."/>
            <person name="Phillips J."/>
            <person name="Ranjan P."/>
            <person name="Rokshar D.S."/>
            <person name="Rothfels C.J."/>
            <person name="Schneider L."/>
            <person name="Shu S."/>
            <person name="Stevenson D.W."/>
            <person name="Thummler F."/>
            <person name="Tillich M."/>
            <person name="Villarreal Aguilar J.C."/>
            <person name="Widiez T."/>
            <person name="Wong G.K."/>
            <person name="Wymore A."/>
            <person name="Zhang Y."/>
            <person name="Zimmer A.D."/>
            <person name="Quatrano R.S."/>
            <person name="Mayer K.F.X."/>
            <person name="Goodstein D."/>
            <person name="Casacuberta J.M."/>
            <person name="Vandepoele K."/>
            <person name="Reski R."/>
            <person name="Cuming A.C."/>
            <person name="Tuskan G.A."/>
            <person name="Maumus F."/>
            <person name="Salse J."/>
            <person name="Schmutz J."/>
            <person name="Rensing S.A."/>
        </authorList>
    </citation>
    <scope>NUCLEOTIDE SEQUENCE [LARGE SCALE GENOMIC DNA]</scope>
    <source>
        <strain evidence="3 4">cv. Gransden 2004</strain>
    </source>
</reference>
<dbReference type="Gramene" id="Pp3c16_14879V3.1">
    <property type="protein sequence ID" value="PAC:32985590.CDS.1"/>
    <property type="gene ID" value="Pp3c16_14879"/>
</dbReference>
<reference evidence="2 4" key="1">
    <citation type="journal article" date="2008" name="Science">
        <title>The Physcomitrella genome reveals evolutionary insights into the conquest of land by plants.</title>
        <authorList>
            <person name="Rensing S."/>
            <person name="Lang D."/>
            <person name="Zimmer A."/>
            <person name="Terry A."/>
            <person name="Salamov A."/>
            <person name="Shapiro H."/>
            <person name="Nishiyama T."/>
            <person name="Perroud P.-F."/>
            <person name="Lindquist E."/>
            <person name="Kamisugi Y."/>
            <person name="Tanahashi T."/>
            <person name="Sakakibara K."/>
            <person name="Fujita T."/>
            <person name="Oishi K."/>
            <person name="Shin-I T."/>
            <person name="Kuroki Y."/>
            <person name="Toyoda A."/>
            <person name="Suzuki Y."/>
            <person name="Hashimoto A."/>
            <person name="Yamaguchi K."/>
            <person name="Sugano A."/>
            <person name="Kohara Y."/>
            <person name="Fujiyama A."/>
            <person name="Anterola A."/>
            <person name="Aoki S."/>
            <person name="Ashton N."/>
            <person name="Barbazuk W.B."/>
            <person name="Barker E."/>
            <person name="Bennetzen J."/>
            <person name="Bezanilla M."/>
            <person name="Blankenship R."/>
            <person name="Cho S.H."/>
            <person name="Dutcher S."/>
            <person name="Estelle M."/>
            <person name="Fawcett J.A."/>
            <person name="Gundlach H."/>
            <person name="Hanada K."/>
            <person name="Heyl A."/>
            <person name="Hicks K.A."/>
            <person name="Hugh J."/>
            <person name="Lohr M."/>
            <person name="Mayer K."/>
            <person name="Melkozernov A."/>
            <person name="Murata T."/>
            <person name="Nelson D."/>
            <person name="Pils B."/>
            <person name="Prigge M."/>
            <person name="Reiss B."/>
            <person name="Renner T."/>
            <person name="Rombauts S."/>
            <person name="Rushton P."/>
            <person name="Sanderfoot A."/>
            <person name="Schween G."/>
            <person name="Shiu S.-H."/>
            <person name="Stueber K."/>
            <person name="Theodoulou F.L."/>
            <person name="Tu H."/>
            <person name="Van de Peer Y."/>
            <person name="Verrier P.J."/>
            <person name="Waters E."/>
            <person name="Wood A."/>
            <person name="Yang L."/>
            <person name="Cove D."/>
            <person name="Cuming A."/>
            <person name="Hasebe M."/>
            <person name="Lucas S."/>
            <person name="Mishler D.B."/>
            <person name="Reski R."/>
            <person name="Grigoriev I."/>
            <person name="Quatrano R.S."/>
            <person name="Boore J.L."/>
        </authorList>
    </citation>
    <scope>NUCLEOTIDE SEQUENCE [LARGE SCALE GENOMIC DNA]</scope>
    <source>
        <strain evidence="3 4">cv. Gransden 2004</strain>
    </source>
</reference>
<dbReference type="EMBL" id="ABEU02000016">
    <property type="protein sequence ID" value="PNR37880.1"/>
    <property type="molecule type" value="Genomic_DNA"/>
</dbReference>
<protein>
    <submittedName>
        <fullName evidence="2 3">Uncharacterized protein</fullName>
    </submittedName>
</protein>
<evidence type="ECO:0000313" key="2">
    <source>
        <dbReference type="EMBL" id="PNR37880.1"/>
    </source>
</evidence>
<proteinExistence type="predicted"/>
<dbReference type="Proteomes" id="UP000006727">
    <property type="component" value="Chromosome 16"/>
</dbReference>
<evidence type="ECO:0000313" key="3">
    <source>
        <dbReference type="EnsemblPlants" id="PAC:32985590.CDS.1"/>
    </source>
</evidence>
<accession>A0A2K1J8K9</accession>
<keyword evidence="1" id="KW-0732">Signal</keyword>
<evidence type="ECO:0000313" key="4">
    <source>
        <dbReference type="Proteomes" id="UP000006727"/>
    </source>
</evidence>
<name>A0A2K1J8K9_PHYPA</name>
<evidence type="ECO:0000256" key="1">
    <source>
        <dbReference type="SAM" id="SignalP"/>
    </source>
</evidence>
<feature type="signal peptide" evidence="1">
    <location>
        <begin position="1"/>
        <end position="16"/>
    </location>
</feature>
<reference evidence="3" key="3">
    <citation type="submission" date="2020-12" db="UniProtKB">
        <authorList>
            <consortium name="EnsemblPlants"/>
        </authorList>
    </citation>
    <scope>IDENTIFICATION</scope>
</reference>